<dbReference type="InterPro" id="IPR001343">
    <property type="entry name" value="Hemolysn_Ca-bd"/>
</dbReference>
<gene>
    <name evidence="2" type="ORF">J7T18_00885</name>
</gene>
<sequence>MDAINKLKMMMSYDKEIEGLDYIDKKSIYINLMRDGLNLNEEEGHEVKLENTRNVVFSGEVKSNLFIKGNKENNVLDAGKMKASINGYDGNDHLIFRSGVARGGDGDDNYYLRRYQWENVKNKKTIKLNARIVEKTESQSEVNLGYTLNEITNVKLIDNDLMLTIKTKSPYKTTDTLELNLTLKNAYQNSADGKVLKHHYQLYTHDGFCLTPILKNYRNKEIFDKIYEISYFQDKDYLKRRAENDKVIINQEKKNIIINNQGYSSPSWGDFNPNGNVKNLTYTGSHNDDNLTMVNRDSYIIATKGNDIYQLKIGGLAQSELTVDLSNMKGRDGRDNSIIIKLFDEYGKQLRAEGHSIYFSNMFNDKKLNIKFVGYENKEFQHIYIKDANDNLFKINLKVDGHEIVTEKRPDLFTQQSDELYHRRGEIYQNAIIDALDGDDKIYNYSYFGMVVNGGKGNDRIAAHEGMNVLYGGAGNDFLEGSMQGDLLLSDLGNDTLNGNDGNDHYIVDGSIGRGITVINDNNGINNIHLMHFNNKYKDIEENGVTYQVFTSNSKLREVKIKRISSDEINKNHIHHYDRLPDNIPNDVKESMSHMVRYLAEHKQYWKRESPLLPWQPMFAFKGFFENSNHAIIDLSLPEIHITKDSKPSQLVMQFTGNQHKVIDESKHGRVFKANMGTGSISMAHNNTGHNVLYAEEGNIDLYGGAGNDVLIANGHSGLLSDQEGENIFIVNGEFRGESIIHHYNDKDKIHLISFNRIPELIEPDNQNEIVHYIYSSESGYKVTIIQHKNSQEPIVIHHNSLSGARKYTTAQKLEYLVNTLAEMRLQDEYNSGGINDFERINNHWQPAQLVNNFLSKR</sequence>
<dbReference type="PRINTS" id="PR00313">
    <property type="entry name" value="CABNDNGRPT"/>
</dbReference>
<dbReference type="Gene3D" id="2.150.10.10">
    <property type="entry name" value="Serralysin-like metalloprotease, C-terminal"/>
    <property type="match status" value="2"/>
</dbReference>
<protein>
    <submittedName>
        <fullName evidence="2">Calcium-binding protein</fullName>
    </submittedName>
</protein>
<evidence type="ECO:0000256" key="1">
    <source>
        <dbReference type="ARBA" id="ARBA00022837"/>
    </source>
</evidence>
<dbReference type="AlphaFoldDB" id="A0A8I2AB09"/>
<dbReference type="EMBL" id="JAGKLY010000001">
    <property type="protein sequence ID" value="MBQ0266854.1"/>
    <property type="molecule type" value="Genomic_DNA"/>
</dbReference>
<dbReference type="InterPro" id="IPR011049">
    <property type="entry name" value="Serralysin-like_metalloprot_C"/>
</dbReference>
<comment type="caution">
    <text evidence="2">The sequence shown here is derived from an EMBL/GenBank/DDBJ whole genome shotgun (WGS) entry which is preliminary data.</text>
</comment>
<evidence type="ECO:0000313" key="3">
    <source>
        <dbReference type="Proteomes" id="UP000674270"/>
    </source>
</evidence>
<accession>A0A8I2AB09</accession>
<dbReference type="RefSeq" id="WP_210847946.1">
    <property type="nucleotide sequence ID" value="NZ_JAGKLY010000001.1"/>
</dbReference>
<reference evidence="2" key="1">
    <citation type="submission" date="2021-03" db="EMBL/GenBank/DDBJ databases">
        <authorList>
            <person name="Stanton E."/>
        </authorList>
    </citation>
    <scope>NUCLEOTIDE SEQUENCE</scope>
    <source>
        <strain evidence="2">2020EL-00113</strain>
    </source>
</reference>
<proteinExistence type="predicted"/>
<dbReference type="SUPFAM" id="SSF51120">
    <property type="entry name" value="beta-Roll"/>
    <property type="match status" value="3"/>
</dbReference>
<dbReference type="GO" id="GO:0005509">
    <property type="term" value="F:calcium ion binding"/>
    <property type="evidence" value="ECO:0007669"/>
    <property type="project" value="InterPro"/>
</dbReference>
<name>A0A8I2AB09_9GAMM</name>
<dbReference type="Proteomes" id="UP000674270">
    <property type="component" value="Unassembled WGS sequence"/>
</dbReference>
<evidence type="ECO:0000313" key="2">
    <source>
        <dbReference type="EMBL" id="MBQ0266854.1"/>
    </source>
</evidence>
<dbReference type="Pfam" id="PF00353">
    <property type="entry name" value="HemolysinCabind"/>
    <property type="match status" value="2"/>
</dbReference>
<keyword evidence="1" id="KW-0106">Calcium</keyword>
<organism evidence="2 3">
    <name type="scientific">Providencia huaxiensis</name>
    <dbReference type="NCBI Taxonomy" id="2027290"/>
    <lineage>
        <taxon>Bacteria</taxon>
        <taxon>Pseudomonadati</taxon>
        <taxon>Pseudomonadota</taxon>
        <taxon>Gammaproteobacteria</taxon>
        <taxon>Enterobacterales</taxon>
        <taxon>Morganellaceae</taxon>
        <taxon>Providencia</taxon>
    </lineage>
</organism>